<evidence type="ECO:0000256" key="1">
    <source>
        <dbReference type="ARBA" id="ARBA00004651"/>
    </source>
</evidence>
<dbReference type="InterPro" id="IPR017981">
    <property type="entry name" value="GPCR_2-like_7TM"/>
</dbReference>
<comment type="caution">
    <text evidence="10">Lacks conserved residue(s) required for the propagation of feature annotation.</text>
</comment>
<dbReference type="InterPro" id="IPR000742">
    <property type="entry name" value="EGF"/>
</dbReference>
<evidence type="ECO:0000256" key="2">
    <source>
        <dbReference type="ARBA" id="ARBA00022475"/>
    </source>
</evidence>
<feature type="domain" description="Laminin G" evidence="12">
    <location>
        <begin position="236"/>
        <end position="435"/>
    </location>
</feature>
<dbReference type="Pfam" id="PF00008">
    <property type="entry name" value="EGF"/>
    <property type="match status" value="1"/>
</dbReference>
<dbReference type="SMART" id="SM00181">
    <property type="entry name" value="EGF"/>
    <property type="match status" value="4"/>
</dbReference>
<dbReference type="GO" id="GO:0004930">
    <property type="term" value="F:G protein-coupled receptor activity"/>
    <property type="evidence" value="ECO:0007669"/>
    <property type="project" value="UniProtKB-KW"/>
</dbReference>
<dbReference type="Gene3D" id="4.10.1240.10">
    <property type="entry name" value="GPCR, family 2, extracellular hormone receptor domain"/>
    <property type="match status" value="1"/>
</dbReference>
<keyword evidence="3 11" id="KW-0812">Transmembrane</keyword>
<evidence type="ECO:0000256" key="7">
    <source>
        <dbReference type="ARBA" id="ARBA00023157"/>
    </source>
</evidence>
<evidence type="ECO:0000256" key="8">
    <source>
        <dbReference type="ARBA" id="ARBA00023170"/>
    </source>
</evidence>
<evidence type="ECO:0000313" key="16">
    <source>
        <dbReference type="EMBL" id="KAK2186144.1"/>
    </source>
</evidence>
<dbReference type="Pfam" id="PF00002">
    <property type="entry name" value="7tm_2"/>
    <property type="match status" value="1"/>
</dbReference>
<evidence type="ECO:0000256" key="11">
    <source>
        <dbReference type="SAM" id="Phobius"/>
    </source>
</evidence>
<comment type="caution">
    <text evidence="16">The sequence shown here is derived from an EMBL/GenBank/DDBJ whole genome shotgun (WGS) entry which is preliminary data.</text>
</comment>
<evidence type="ECO:0000256" key="9">
    <source>
        <dbReference type="ARBA" id="ARBA00023224"/>
    </source>
</evidence>
<dbReference type="Pfam" id="PF01825">
    <property type="entry name" value="GPS"/>
    <property type="match status" value="1"/>
</dbReference>
<dbReference type="PROSITE" id="PS50026">
    <property type="entry name" value="EGF_3"/>
    <property type="match status" value="2"/>
</dbReference>
<dbReference type="EMBL" id="JAODUO010000211">
    <property type="protein sequence ID" value="KAK2186144.1"/>
    <property type="molecule type" value="Genomic_DNA"/>
</dbReference>
<evidence type="ECO:0000256" key="6">
    <source>
        <dbReference type="ARBA" id="ARBA00023136"/>
    </source>
</evidence>
<dbReference type="AlphaFoldDB" id="A0AAD9P166"/>
<feature type="domain" description="G-protein coupled receptors family 2 profile 1" evidence="14">
    <location>
        <begin position="784"/>
        <end position="844"/>
    </location>
</feature>
<evidence type="ECO:0000256" key="5">
    <source>
        <dbReference type="ARBA" id="ARBA00023040"/>
    </source>
</evidence>
<feature type="disulfide bond" evidence="10">
    <location>
        <begin position="464"/>
        <end position="473"/>
    </location>
</feature>
<dbReference type="SUPFAM" id="SSF49899">
    <property type="entry name" value="Concanavalin A-like lectins/glucanases"/>
    <property type="match status" value="2"/>
</dbReference>
<dbReference type="Gene3D" id="2.60.120.200">
    <property type="match status" value="2"/>
</dbReference>
<dbReference type="InterPro" id="IPR000832">
    <property type="entry name" value="GPCR_2_secretin-like"/>
</dbReference>
<dbReference type="GO" id="GO:0007166">
    <property type="term" value="P:cell surface receptor signaling pathway"/>
    <property type="evidence" value="ECO:0007669"/>
    <property type="project" value="InterPro"/>
</dbReference>
<evidence type="ECO:0000259" key="14">
    <source>
        <dbReference type="PROSITE" id="PS50227"/>
    </source>
</evidence>
<evidence type="ECO:0000256" key="3">
    <source>
        <dbReference type="ARBA" id="ARBA00022692"/>
    </source>
</evidence>
<dbReference type="Gene3D" id="1.20.1070.10">
    <property type="entry name" value="Rhodopsin 7-helix transmembrane proteins"/>
    <property type="match status" value="1"/>
</dbReference>
<dbReference type="InterPro" id="IPR032471">
    <property type="entry name" value="AGRL2-4_GAIN_subdom_A"/>
</dbReference>
<accession>A0AAD9P166</accession>
<dbReference type="SMART" id="SM00282">
    <property type="entry name" value="LamG"/>
    <property type="match status" value="1"/>
</dbReference>
<dbReference type="SUPFAM" id="SSF57196">
    <property type="entry name" value="EGF/Laminin"/>
    <property type="match status" value="1"/>
</dbReference>
<dbReference type="PROSITE" id="PS00022">
    <property type="entry name" value="EGF_1"/>
    <property type="match status" value="3"/>
</dbReference>
<keyword evidence="4 11" id="KW-1133">Transmembrane helix</keyword>
<organism evidence="16 17">
    <name type="scientific">Ridgeia piscesae</name>
    <name type="common">Tubeworm</name>
    <dbReference type="NCBI Taxonomy" id="27915"/>
    <lineage>
        <taxon>Eukaryota</taxon>
        <taxon>Metazoa</taxon>
        <taxon>Spiralia</taxon>
        <taxon>Lophotrochozoa</taxon>
        <taxon>Annelida</taxon>
        <taxon>Polychaeta</taxon>
        <taxon>Sedentaria</taxon>
        <taxon>Canalipalpata</taxon>
        <taxon>Sabellida</taxon>
        <taxon>Siboglinidae</taxon>
        <taxon>Ridgeia</taxon>
    </lineage>
</organism>
<dbReference type="PANTHER" id="PTHR24026">
    <property type="entry name" value="FAT ATYPICAL CADHERIN-RELATED"/>
    <property type="match status" value="1"/>
</dbReference>
<dbReference type="SUPFAM" id="SSF111418">
    <property type="entry name" value="Hormone receptor domain"/>
    <property type="match status" value="1"/>
</dbReference>
<dbReference type="InterPro" id="IPR036445">
    <property type="entry name" value="GPCR_2_extracell_dom_sf"/>
</dbReference>
<dbReference type="Proteomes" id="UP001209878">
    <property type="component" value="Unassembled WGS sequence"/>
</dbReference>
<keyword evidence="10" id="KW-0245">EGF-like domain</keyword>
<dbReference type="PROSITE" id="PS50227">
    <property type="entry name" value="G_PROTEIN_RECEP_F2_3"/>
    <property type="match status" value="1"/>
</dbReference>
<keyword evidence="17" id="KW-1185">Reference proteome</keyword>
<dbReference type="Pfam" id="PF16489">
    <property type="entry name" value="GAIN"/>
    <property type="match status" value="1"/>
</dbReference>
<dbReference type="InterPro" id="IPR000203">
    <property type="entry name" value="GPS"/>
</dbReference>
<keyword evidence="9" id="KW-0807">Transducer</keyword>
<dbReference type="CDD" id="cd00054">
    <property type="entry name" value="EGF_CA"/>
    <property type="match status" value="2"/>
</dbReference>
<dbReference type="GO" id="GO:0098609">
    <property type="term" value="P:cell-cell adhesion"/>
    <property type="evidence" value="ECO:0007669"/>
    <property type="project" value="TreeGrafter"/>
</dbReference>
<dbReference type="Gene3D" id="2.10.25.10">
    <property type="entry name" value="Laminin"/>
    <property type="match status" value="3"/>
</dbReference>
<keyword evidence="7 10" id="KW-1015">Disulfide bond</keyword>
<dbReference type="GO" id="GO:0005886">
    <property type="term" value="C:plasma membrane"/>
    <property type="evidence" value="ECO:0007669"/>
    <property type="project" value="UniProtKB-SubCell"/>
</dbReference>
<keyword evidence="6 11" id="KW-0472">Membrane</keyword>
<dbReference type="CDD" id="cd00110">
    <property type="entry name" value="LamG"/>
    <property type="match status" value="1"/>
</dbReference>
<dbReference type="PANTHER" id="PTHR24026:SF51">
    <property type="entry name" value="PROTOCADHERIN-LIKE WING POLARITY PROTEIN STAN"/>
    <property type="match status" value="1"/>
</dbReference>
<sequence length="1188" mass="133033">MSDPASVVTSDGINVVKATCRLFVRLVTKDMLYNSLTVRLNAIDHAGFLSPLYKLFVSALATVVPTTEDNIFIINVQDDTDVAPPTKILNISFSVRQQVRHSQDVFYPPQFLKERIYLQRMLLAKLSTLEECVTVLKFGNATAFLSSKTMLFRPIHPINAFRCHCPIGFTGDHCEIERRSMKYSVCPPGVCKGAHTRCTPLIRGGFRCELCTDGDLSGSTCRDCASLDHHTPFCELMTRSFPRGSFLMYPSLRRRHRFNIRLKFATRERNGLLFYNGRYNEKHDFIAMEIIDGQVQFSFSLGQNITRVTAHHQGGVSDGRWHEVSISYLDRTATLSVGESCDTKVSIQYGHRIGNYSCAARVTQTLEARCADVTETCHRFLDLTGPLQLGGLPTLSGDFQVQNKHFVGCLRDVHIDDKFLDLNDYVWNAQTKAGCHHKRQFCVKSVCKHGGTCQESWDTYQCTCLEKWGGKDCSQAIGPRRKLLGSGYVSYVQHGLPNWHYVEARWLTDKLILTLDYGQIQTTVPMGKWVLGKRVGQIVVGGQPQRIQSRTIVLNGLKGCVENARVGNNPNSVLDNLKMSPREYHVEAGCSQADPCNDYPCPAGRSYCNDEWQKHSCSCFPGRMGPQCQRVCTHFNPCDASATCREWPSSIHGYTCVCPKHRSGQYCEQRLNEICPATWWGHPICGPCNCPTRRGFDHSCNKTTGKCYCKLSQRLSQHSPYCHRRTTIAGPTATLVCHVTATWMAHTARHVTRRRVSVGVGMASLADSATSAIVGFAQVTTRGCEVVYDSCPTNFVKGIWWQSETYGQMAKQACPMGSVGMATRFCDEKNLWMEPDMSACTSTDFVGLTKQLEQLEKGALKVNTFVAKVLTTRLNATLSKLDKLHGNDVYTTYRLIVHILRYENQQNGLNLTHTQDRNFIQNIVNAVGEILDPKNNDIWTRIHNQTAGAAELIAALEAYTVTLARNAPQLFTQPFDAVHANLSELCRHYNNKVADPDLFDRDTHLLLPGTSLQPTLNGQSVRVSDELPVSVNSPVFALNVVTGNQTVSSLPSDPLRLDFRLLVTKNRSSPQCIFWKASSDSGQTGQWSTDGCRVVSRRSENDHDYVTLPGRRACLACKMVAIVLHYFCMCVFAWMFVDALHIYRMMTEIRDINHGAMKFYYVVGYVIPGIIVGLSVGLDTEGYGNSRL</sequence>
<feature type="transmembrane region" description="Helical" evidence="11">
    <location>
        <begin position="1158"/>
        <end position="1178"/>
    </location>
</feature>
<dbReference type="PROSITE" id="PS50261">
    <property type="entry name" value="G_PROTEIN_RECEP_F2_4"/>
    <property type="match status" value="1"/>
</dbReference>
<dbReference type="PROSITE" id="PS01186">
    <property type="entry name" value="EGF_2"/>
    <property type="match status" value="1"/>
</dbReference>
<dbReference type="InterPro" id="IPR013320">
    <property type="entry name" value="ConA-like_dom_sf"/>
</dbReference>
<dbReference type="Gene3D" id="1.25.40.610">
    <property type="match status" value="1"/>
</dbReference>
<evidence type="ECO:0000259" key="15">
    <source>
        <dbReference type="PROSITE" id="PS50261"/>
    </source>
</evidence>
<dbReference type="InterPro" id="IPR001791">
    <property type="entry name" value="Laminin_G"/>
</dbReference>
<evidence type="ECO:0000313" key="17">
    <source>
        <dbReference type="Proteomes" id="UP001209878"/>
    </source>
</evidence>
<dbReference type="SMART" id="SM00008">
    <property type="entry name" value="HormR"/>
    <property type="match status" value="1"/>
</dbReference>
<dbReference type="FunFam" id="2.60.120.200:FF:000173">
    <property type="entry name" value="Cadherin EGF LAG seven-pass G-type receptor"/>
    <property type="match status" value="1"/>
</dbReference>
<proteinExistence type="predicted"/>
<feature type="transmembrane region" description="Helical" evidence="11">
    <location>
        <begin position="1119"/>
        <end position="1137"/>
    </location>
</feature>
<comment type="subcellular location">
    <subcellularLocation>
        <location evidence="1">Cell membrane</location>
        <topology evidence="1">Multi-pass membrane protein</topology>
    </subcellularLocation>
</comment>
<dbReference type="InterPro" id="IPR001879">
    <property type="entry name" value="GPCR_2_extracellular_dom"/>
</dbReference>
<feature type="domain" description="EGF-like" evidence="13">
    <location>
        <begin position="629"/>
        <end position="668"/>
    </location>
</feature>
<feature type="disulfide bond" evidence="10">
    <location>
        <begin position="658"/>
        <end position="667"/>
    </location>
</feature>
<dbReference type="Pfam" id="PF02210">
    <property type="entry name" value="Laminin_G_2"/>
    <property type="match status" value="1"/>
</dbReference>
<dbReference type="PROSITE" id="PS50025">
    <property type="entry name" value="LAM_G_DOMAIN"/>
    <property type="match status" value="1"/>
</dbReference>
<evidence type="ECO:0000256" key="10">
    <source>
        <dbReference type="PROSITE-ProRule" id="PRU00076"/>
    </source>
</evidence>
<evidence type="ECO:0000259" key="12">
    <source>
        <dbReference type="PROSITE" id="PS50025"/>
    </source>
</evidence>
<feature type="domain" description="G-protein coupled receptors family 2 profile 2" evidence="15">
    <location>
        <begin position="1115"/>
        <end position="1188"/>
    </location>
</feature>
<keyword evidence="5" id="KW-0297">G-protein coupled receptor</keyword>
<keyword evidence="2" id="KW-1003">Cell membrane</keyword>
<dbReference type="FunFam" id="4.10.1240.10:FF:000021">
    <property type="entry name" value="Cadherin EGF LAG seven-pass G-type receptor"/>
    <property type="match status" value="1"/>
</dbReference>
<evidence type="ECO:0000256" key="4">
    <source>
        <dbReference type="ARBA" id="ARBA00022989"/>
    </source>
</evidence>
<dbReference type="Pfam" id="PF02793">
    <property type="entry name" value="HRM"/>
    <property type="match status" value="1"/>
</dbReference>
<protein>
    <submittedName>
        <fullName evidence="16">Uncharacterized protein</fullName>
    </submittedName>
</protein>
<keyword evidence="8" id="KW-0675">Receptor</keyword>
<evidence type="ECO:0000259" key="13">
    <source>
        <dbReference type="PROSITE" id="PS50026"/>
    </source>
</evidence>
<gene>
    <name evidence="16" type="ORF">NP493_212g03053</name>
</gene>
<name>A0AAD9P166_RIDPI</name>
<feature type="domain" description="EGF-like" evidence="13">
    <location>
        <begin position="438"/>
        <end position="474"/>
    </location>
</feature>
<reference evidence="16" key="1">
    <citation type="journal article" date="2023" name="Mol. Biol. Evol.">
        <title>Third-Generation Sequencing Reveals the Adaptive Role of the Epigenome in Three Deep-Sea Polychaetes.</title>
        <authorList>
            <person name="Perez M."/>
            <person name="Aroh O."/>
            <person name="Sun Y."/>
            <person name="Lan Y."/>
            <person name="Juniper S.K."/>
            <person name="Young C.R."/>
            <person name="Angers B."/>
            <person name="Qian P.Y."/>
        </authorList>
    </citation>
    <scope>NUCLEOTIDE SEQUENCE</scope>
    <source>
        <strain evidence="16">R07B-5</strain>
    </source>
</reference>